<dbReference type="eggNOG" id="arCOG01831">
    <property type="taxonomic scope" value="Archaea"/>
</dbReference>
<proteinExistence type="predicted"/>
<protein>
    <recommendedName>
        <fullName evidence="3">Polymerase nucleotidyl transferase domain-containing protein</fullName>
    </recommendedName>
</protein>
<dbReference type="Proteomes" id="UP000006903">
    <property type="component" value="Chromosome"/>
</dbReference>
<accession>B8D4Y9</accession>
<dbReference type="AlphaFoldDB" id="B8D4Y9"/>
<dbReference type="RefSeq" id="WP_012608511.1">
    <property type="nucleotide sequence ID" value="NC_011766.1"/>
</dbReference>
<dbReference type="STRING" id="490899.DKAM_0844"/>
<dbReference type="KEGG" id="dka:DKAM_0844"/>
<dbReference type="GeneID" id="7170989"/>
<dbReference type="HOGENOM" id="CLU_833141_0_0_2"/>
<evidence type="ECO:0000313" key="1">
    <source>
        <dbReference type="EMBL" id="ACL11170.1"/>
    </source>
</evidence>
<dbReference type="EMBL" id="CP001140">
    <property type="protein sequence ID" value="ACL11170.1"/>
    <property type="molecule type" value="Genomic_DNA"/>
</dbReference>
<sequence length="333" mass="37451">MRGFNHCILDHYYLRLVNNCLFVVVGNKHLDYGFIGYVKYCPSLAGSSIWVFKGVPLERLVKWYDVREVHGFTPWKIYVPHYDAVLPYVPRGFIVDLYDPVNRLLEIISSPRDSLEEHVVGFTEQLGSLVNGLTGLGVSGSILPGIHNTLYSDVDIVVYGWRRAVDIVESIRENKDIFKPFTGGKLLEWAHRIADKTGLTLKQVLSLYRNWRRGLFNGREYSILYNNDISGFLTSEAEFKTIGSVLARVEIKGGIEALNYPSVSGVENYTIFEGAKPLMDVTYIESFESLYIPILYEGGKAVVKGLLQCSNTTCRILVGGVEEKGFIMPGDTA</sequence>
<gene>
    <name evidence="1" type="ordered locus">DKAM_0844</name>
</gene>
<evidence type="ECO:0000313" key="2">
    <source>
        <dbReference type="Proteomes" id="UP000006903"/>
    </source>
</evidence>
<name>B8D4Y9_DESA1</name>
<organism evidence="1 2">
    <name type="scientific">Desulfurococcus amylolyticus (strain DSM 18924 / JCM 16383 / VKM B-2413 / 1221n)</name>
    <name type="common">Desulfurococcus kamchatkensis</name>
    <dbReference type="NCBI Taxonomy" id="490899"/>
    <lineage>
        <taxon>Archaea</taxon>
        <taxon>Thermoproteota</taxon>
        <taxon>Thermoprotei</taxon>
        <taxon>Desulfurococcales</taxon>
        <taxon>Desulfurococcaceae</taxon>
        <taxon>Desulfurococcus</taxon>
    </lineage>
</organism>
<evidence type="ECO:0008006" key="3">
    <source>
        <dbReference type="Google" id="ProtNLM"/>
    </source>
</evidence>
<reference evidence="1 2" key="1">
    <citation type="journal article" date="2009" name="J. Bacteriol.">
        <title>Complete genome sequence of the anaerobic, protein-degrading hyperthermophilic crenarchaeon Desulfurococcus kamchatkensis.</title>
        <authorList>
            <person name="Ravin N.V."/>
            <person name="Mardanov A.V."/>
            <person name="Beletsky A.V."/>
            <person name="Kublanov I.V."/>
            <person name="Kolganova T.V."/>
            <person name="Lebedinsky A.V."/>
            <person name="Chernyh N.A."/>
            <person name="Bonch-Osmolovskaya E.A."/>
            <person name="Skryabin K.G."/>
        </authorList>
    </citation>
    <scope>NUCLEOTIDE SEQUENCE [LARGE SCALE GENOMIC DNA]</scope>
    <source>
        <strain evidence="2">DSM 18924 / JCM 16383 / VKM B-2413 / 1221n</strain>
    </source>
</reference>